<protein>
    <submittedName>
        <fullName evidence="2">Uncharacterized protein</fullName>
    </submittedName>
</protein>
<reference evidence="2 3" key="1">
    <citation type="journal article" date="2021" name="Elife">
        <title>Chloroplast acquisition without the gene transfer in kleptoplastic sea slugs, Plakobranchus ocellatus.</title>
        <authorList>
            <person name="Maeda T."/>
            <person name="Takahashi S."/>
            <person name="Yoshida T."/>
            <person name="Shimamura S."/>
            <person name="Takaki Y."/>
            <person name="Nagai Y."/>
            <person name="Toyoda A."/>
            <person name="Suzuki Y."/>
            <person name="Arimoto A."/>
            <person name="Ishii H."/>
            <person name="Satoh N."/>
            <person name="Nishiyama T."/>
            <person name="Hasebe M."/>
            <person name="Maruyama T."/>
            <person name="Minagawa J."/>
            <person name="Obokata J."/>
            <person name="Shigenobu S."/>
        </authorList>
    </citation>
    <scope>NUCLEOTIDE SEQUENCE [LARGE SCALE GENOMIC DNA]</scope>
</reference>
<dbReference type="AlphaFoldDB" id="A0AAV4HB80"/>
<proteinExistence type="predicted"/>
<dbReference type="EMBL" id="BMAT01012579">
    <property type="protein sequence ID" value="GFR94954.1"/>
    <property type="molecule type" value="Genomic_DNA"/>
</dbReference>
<name>A0AAV4HB80_9GAST</name>
<evidence type="ECO:0000313" key="2">
    <source>
        <dbReference type="EMBL" id="GFR94954.1"/>
    </source>
</evidence>
<evidence type="ECO:0000313" key="3">
    <source>
        <dbReference type="Proteomes" id="UP000762676"/>
    </source>
</evidence>
<accession>A0AAV4HB80</accession>
<feature type="transmembrane region" description="Helical" evidence="1">
    <location>
        <begin position="76"/>
        <end position="99"/>
    </location>
</feature>
<keyword evidence="1" id="KW-0812">Transmembrane</keyword>
<organism evidence="2 3">
    <name type="scientific">Elysia marginata</name>
    <dbReference type="NCBI Taxonomy" id="1093978"/>
    <lineage>
        <taxon>Eukaryota</taxon>
        <taxon>Metazoa</taxon>
        <taxon>Spiralia</taxon>
        <taxon>Lophotrochozoa</taxon>
        <taxon>Mollusca</taxon>
        <taxon>Gastropoda</taxon>
        <taxon>Heterobranchia</taxon>
        <taxon>Euthyneura</taxon>
        <taxon>Panpulmonata</taxon>
        <taxon>Sacoglossa</taxon>
        <taxon>Placobranchoidea</taxon>
        <taxon>Plakobranchidae</taxon>
        <taxon>Elysia</taxon>
    </lineage>
</organism>
<evidence type="ECO:0000256" key="1">
    <source>
        <dbReference type="SAM" id="Phobius"/>
    </source>
</evidence>
<dbReference type="Proteomes" id="UP000762676">
    <property type="component" value="Unassembled WGS sequence"/>
</dbReference>
<gene>
    <name evidence="2" type="ORF">ElyMa_006262400</name>
</gene>
<keyword evidence="1" id="KW-0472">Membrane</keyword>
<keyword evidence="1" id="KW-1133">Transmembrane helix</keyword>
<sequence>MTKLAEGTNLVKTARTNDVLHEELASGKSKWVISPDRLLTVALLVERSVWRFAVLPSDQPQIGQSRRNKKVPRLDPVVVVVVPVVVVVVVVVVVEVVVAT</sequence>
<keyword evidence="3" id="KW-1185">Reference proteome</keyword>
<comment type="caution">
    <text evidence="2">The sequence shown here is derived from an EMBL/GenBank/DDBJ whole genome shotgun (WGS) entry which is preliminary data.</text>
</comment>